<dbReference type="CDD" id="cd05819">
    <property type="entry name" value="NHL"/>
    <property type="match status" value="1"/>
</dbReference>
<dbReference type="InterPro" id="IPR011042">
    <property type="entry name" value="6-blade_b-propeller_TolB-like"/>
</dbReference>
<dbReference type="AlphaFoldDB" id="A0A814L6J3"/>
<accession>A0A814L6J3</accession>
<reference evidence="4" key="1">
    <citation type="submission" date="2021-02" db="EMBL/GenBank/DDBJ databases">
        <authorList>
            <person name="Nowell W R."/>
        </authorList>
    </citation>
    <scope>NUCLEOTIDE SEQUENCE</scope>
</reference>
<dbReference type="PANTHER" id="PTHR24104">
    <property type="entry name" value="E3 UBIQUITIN-PROTEIN LIGASE NHLRC1-RELATED"/>
    <property type="match status" value="1"/>
</dbReference>
<evidence type="ECO:0000313" key="5">
    <source>
        <dbReference type="Proteomes" id="UP000663845"/>
    </source>
</evidence>
<dbReference type="PROSITE" id="PS51125">
    <property type="entry name" value="NHL"/>
    <property type="match status" value="2"/>
</dbReference>
<dbReference type="Pfam" id="PF01436">
    <property type="entry name" value="NHL"/>
    <property type="match status" value="2"/>
</dbReference>
<evidence type="ECO:0000256" key="1">
    <source>
        <dbReference type="ARBA" id="ARBA00022737"/>
    </source>
</evidence>
<dbReference type="SUPFAM" id="SSF101898">
    <property type="entry name" value="NHL repeat"/>
    <property type="match status" value="1"/>
</dbReference>
<evidence type="ECO:0000313" key="4">
    <source>
        <dbReference type="EMBL" id="CAF1059251.1"/>
    </source>
</evidence>
<evidence type="ECO:0000256" key="3">
    <source>
        <dbReference type="SAM" id="Coils"/>
    </source>
</evidence>
<comment type="caution">
    <text evidence="4">The sequence shown here is derived from an EMBL/GenBank/DDBJ whole genome shotgun (WGS) entry which is preliminary data.</text>
</comment>
<keyword evidence="1" id="KW-0677">Repeat</keyword>
<protein>
    <submittedName>
        <fullName evidence="4">Uncharacterized protein</fullName>
    </submittedName>
</protein>
<evidence type="ECO:0000256" key="2">
    <source>
        <dbReference type="PROSITE-ProRule" id="PRU00504"/>
    </source>
</evidence>
<dbReference type="PANTHER" id="PTHR24104:SF25">
    <property type="entry name" value="PROTEIN LIN-41"/>
    <property type="match status" value="1"/>
</dbReference>
<sequence>MAGANITEHQQILNDIINDYDQFEQRINEKKQNPQNPQNDLLIKQIDEWESNSIEIIHQKAQECREIAMRYLPTFFNDIEKKFNDLNERIRQVHQEIEFDEIDLNYLRNQLIDMTAELNNPSKISIKQDSQSFINEISIISSIKPTYNKWKQNAITVAGGNGQGQELNQLNWSARIFIDEMKNVFIVDHHNHRIVVWNYNAQEAQIIAGGNRQGSRMNQLNYPTDVIIDQQNDSIIIADHGNRRVIQWLNQNQQILINNIDCFGLAMDRNGFLYVSNWKNDEVRRWKMGEYNNEGIIVAGGIGQGNRLNQLNWPTFIFVDEEQSVYVSDRNNYSVMKWRKDANQGRIVAGGKGQGANLNQLSSPQGVIVDDLGQIYVADFWNNRVMRWCEGKEEGAIVVGGNGKGNEPNQLNGPRSLSFDDEGNLYVADNNNHRIQKYKKLF</sequence>
<dbReference type="InterPro" id="IPR001258">
    <property type="entry name" value="NHL_repeat"/>
</dbReference>
<name>A0A814L6J3_9BILA</name>
<dbReference type="InterPro" id="IPR050952">
    <property type="entry name" value="TRIM-NHL_E3_ligases"/>
</dbReference>
<feature type="repeat" description="NHL" evidence="2">
    <location>
        <begin position="355"/>
        <end position="385"/>
    </location>
</feature>
<dbReference type="EMBL" id="CAJNOG010000191">
    <property type="protein sequence ID" value="CAF1059251.1"/>
    <property type="molecule type" value="Genomic_DNA"/>
</dbReference>
<proteinExistence type="predicted"/>
<feature type="repeat" description="NHL" evidence="2">
    <location>
        <begin position="404"/>
        <end position="441"/>
    </location>
</feature>
<dbReference type="GO" id="GO:0008270">
    <property type="term" value="F:zinc ion binding"/>
    <property type="evidence" value="ECO:0007669"/>
    <property type="project" value="UniProtKB-KW"/>
</dbReference>
<keyword evidence="3" id="KW-0175">Coiled coil</keyword>
<gene>
    <name evidence="4" type="ORF">JYZ213_LOCUS19126</name>
</gene>
<dbReference type="Proteomes" id="UP000663845">
    <property type="component" value="Unassembled WGS sequence"/>
</dbReference>
<dbReference type="Gene3D" id="2.120.10.30">
    <property type="entry name" value="TolB, C-terminal domain"/>
    <property type="match status" value="2"/>
</dbReference>
<organism evidence="4 5">
    <name type="scientific">Adineta steineri</name>
    <dbReference type="NCBI Taxonomy" id="433720"/>
    <lineage>
        <taxon>Eukaryota</taxon>
        <taxon>Metazoa</taxon>
        <taxon>Spiralia</taxon>
        <taxon>Gnathifera</taxon>
        <taxon>Rotifera</taxon>
        <taxon>Eurotatoria</taxon>
        <taxon>Bdelloidea</taxon>
        <taxon>Adinetida</taxon>
        <taxon>Adinetidae</taxon>
        <taxon>Adineta</taxon>
    </lineage>
</organism>
<feature type="coiled-coil region" evidence="3">
    <location>
        <begin position="6"/>
        <end position="33"/>
    </location>
</feature>